<dbReference type="OrthoDB" id="10463889at2759"/>
<accession>A0A9P4GWT8</accession>
<dbReference type="EMBL" id="ML978399">
    <property type="protein sequence ID" value="KAF2022970.1"/>
    <property type="molecule type" value="Genomic_DNA"/>
</dbReference>
<name>A0A9P4GWT8_9PLEO</name>
<comment type="caution">
    <text evidence="1">The sequence shown here is derived from an EMBL/GenBank/DDBJ whole genome shotgun (WGS) entry which is preliminary data.</text>
</comment>
<dbReference type="AlphaFoldDB" id="A0A9P4GWT8"/>
<gene>
    <name evidence="1" type="ORF">EK21DRAFT_81891</name>
</gene>
<dbReference type="Proteomes" id="UP000799777">
    <property type="component" value="Unassembled WGS sequence"/>
</dbReference>
<keyword evidence="2" id="KW-1185">Reference proteome</keyword>
<organism evidence="1 2">
    <name type="scientific">Setomelanomma holmii</name>
    <dbReference type="NCBI Taxonomy" id="210430"/>
    <lineage>
        <taxon>Eukaryota</taxon>
        <taxon>Fungi</taxon>
        <taxon>Dikarya</taxon>
        <taxon>Ascomycota</taxon>
        <taxon>Pezizomycotina</taxon>
        <taxon>Dothideomycetes</taxon>
        <taxon>Pleosporomycetidae</taxon>
        <taxon>Pleosporales</taxon>
        <taxon>Pleosporineae</taxon>
        <taxon>Phaeosphaeriaceae</taxon>
        <taxon>Setomelanomma</taxon>
    </lineage>
</organism>
<reference evidence="1" key="1">
    <citation type="journal article" date="2020" name="Stud. Mycol.">
        <title>101 Dothideomycetes genomes: a test case for predicting lifestyles and emergence of pathogens.</title>
        <authorList>
            <person name="Haridas S."/>
            <person name="Albert R."/>
            <person name="Binder M."/>
            <person name="Bloem J."/>
            <person name="Labutti K."/>
            <person name="Salamov A."/>
            <person name="Andreopoulos B."/>
            <person name="Baker S."/>
            <person name="Barry K."/>
            <person name="Bills G."/>
            <person name="Bluhm B."/>
            <person name="Cannon C."/>
            <person name="Castanera R."/>
            <person name="Culley D."/>
            <person name="Daum C."/>
            <person name="Ezra D."/>
            <person name="Gonzalez J."/>
            <person name="Henrissat B."/>
            <person name="Kuo A."/>
            <person name="Liang C."/>
            <person name="Lipzen A."/>
            <person name="Lutzoni F."/>
            <person name="Magnuson J."/>
            <person name="Mondo S."/>
            <person name="Nolan M."/>
            <person name="Ohm R."/>
            <person name="Pangilinan J."/>
            <person name="Park H.-J."/>
            <person name="Ramirez L."/>
            <person name="Alfaro M."/>
            <person name="Sun H."/>
            <person name="Tritt A."/>
            <person name="Yoshinaga Y."/>
            <person name="Zwiers L.-H."/>
            <person name="Turgeon B."/>
            <person name="Goodwin S."/>
            <person name="Spatafora J."/>
            <person name="Crous P."/>
            <person name="Grigoriev I."/>
        </authorList>
    </citation>
    <scope>NUCLEOTIDE SEQUENCE</scope>
    <source>
        <strain evidence="1">CBS 110217</strain>
    </source>
</reference>
<evidence type="ECO:0000313" key="2">
    <source>
        <dbReference type="Proteomes" id="UP000799777"/>
    </source>
</evidence>
<protein>
    <submittedName>
        <fullName evidence="1">Uncharacterized protein</fullName>
    </submittedName>
</protein>
<feature type="non-terminal residue" evidence="1">
    <location>
        <position position="1"/>
    </location>
</feature>
<evidence type="ECO:0000313" key="1">
    <source>
        <dbReference type="EMBL" id="KAF2022970.1"/>
    </source>
</evidence>
<sequence length="89" mass="10299">TPHSSPQFSHDSEYELFAQLIRPRMHTEEYHQLETDMQDAGLDPGAKWPKGMLEWAWSHARDGKHKEIRGLGRACIKDWGMYAFSDLGL</sequence>
<proteinExistence type="predicted"/>